<sequence length="213" mass="23743">MQISLMNCPFIQSTARSCMRPESLGKVRRAPDPAAPLILNIQVDGAATRGMSQYEITCGRLRMSQLQDMLSSGSLKVTHADQITPGVFYDIHCERRQSQLSSRYLGAASSNTRRSHEQPLRTSTQAKDGFGTLNRIPLCSSAGPTSQRSTIKPQWARETISASSNLRTQPPRVPEFMPQTYLLACRSPQPHHSARRSLFDARETRTHIYPSTV</sequence>
<protein>
    <submittedName>
        <fullName evidence="1">Uncharacterized protein</fullName>
    </submittedName>
</protein>
<evidence type="ECO:0000313" key="1">
    <source>
        <dbReference type="EMBL" id="KAI0090597.1"/>
    </source>
</evidence>
<name>A0ACB8U8G2_9APHY</name>
<comment type="caution">
    <text evidence="1">The sequence shown here is derived from an EMBL/GenBank/DDBJ whole genome shotgun (WGS) entry which is preliminary data.</text>
</comment>
<dbReference type="EMBL" id="MU274907">
    <property type="protein sequence ID" value="KAI0090597.1"/>
    <property type="molecule type" value="Genomic_DNA"/>
</dbReference>
<organism evidence="1 2">
    <name type="scientific">Irpex rosettiformis</name>
    <dbReference type="NCBI Taxonomy" id="378272"/>
    <lineage>
        <taxon>Eukaryota</taxon>
        <taxon>Fungi</taxon>
        <taxon>Dikarya</taxon>
        <taxon>Basidiomycota</taxon>
        <taxon>Agaricomycotina</taxon>
        <taxon>Agaricomycetes</taxon>
        <taxon>Polyporales</taxon>
        <taxon>Irpicaceae</taxon>
        <taxon>Irpex</taxon>
    </lineage>
</organism>
<gene>
    <name evidence="1" type="ORF">BDY19DRAFT_722048</name>
</gene>
<dbReference type="Proteomes" id="UP001055072">
    <property type="component" value="Unassembled WGS sequence"/>
</dbReference>
<evidence type="ECO:0000313" key="2">
    <source>
        <dbReference type="Proteomes" id="UP001055072"/>
    </source>
</evidence>
<proteinExistence type="predicted"/>
<reference evidence="1" key="1">
    <citation type="journal article" date="2021" name="Environ. Microbiol.">
        <title>Gene family expansions and transcriptome signatures uncover fungal adaptations to wood decay.</title>
        <authorList>
            <person name="Hage H."/>
            <person name="Miyauchi S."/>
            <person name="Viragh M."/>
            <person name="Drula E."/>
            <person name="Min B."/>
            <person name="Chaduli D."/>
            <person name="Navarro D."/>
            <person name="Favel A."/>
            <person name="Norest M."/>
            <person name="Lesage-Meessen L."/>
            <person name="Balint B."/>
            <person name="Merenyi Z."/>
            <person name="de Eugenio L."/>
            <person name="Morin E."/>
            <person name="Martinez A.T."/>
            <person name="Baldrian P."/>
            <person name="Stursova M."/>
            <person name="Martinez M.J."/>
            <person name="Novotny C."/>
            <person name="Magnuson J.K."/>
            <person name="Spatafora J.W."/>
            <person name="Maurice S."/>
            <person name="Pangilinan J."/>
            <person name="Andreopoulos W."/>
            <person name="LaButti K."/>
            <person name="Hundley H."/>
            <person name="Na H."/>
            <person name="Kuo A."/>
            <person name="Barry K."/>
            <person name="Lipzen A."/>
            <person name="Henrissat B."/>
            <person name="Riley R."/>
            <person name="Ahrendt S."/>
            <person name="Nagy L.G."/>
            <person name="Grigoriev I.V."/>
            <person name="Martin F."/>
            <person name="Rosso M.N."/>
        </authorList>
    </citation>
    <scope>NUCLEOTIDE SEQUENCE</scope>
    <source>
        <strain evidence="1">CBS 384.51</strain>
    </source>
</reference>
<accession>A0ACB8U8G2</accession>
<keyword evidence="2" id="KW-1185">Reference proteome</keyword>